<feature type="region of interest" description="Disordered" evidence="1">
    <location>
        <begin position="1"/>
        <end position="170"/>
    </location>
</feature>
<evidence type="ECO:0000313" key="2">
    <source>
        <dbReference type="EMBL" id="KAE8240704.1"/>
    </source>
</evidence>
<evidence type="ECO:0000256" key="1">
    <source>
        <dbReference type="SAM" id="MobiDB-lite"/>
    </source>
</evidence>
<keyword evidence="3" id="KW-1185">Reference proteome</keyword>
<comment type="caution">
    <text evidence="2">The sequence shown here is derived from an EMBL/GenBank/DDBJ whole genome shotgun (WGS) entry which is preliminary data.</text>
</comment>
<reference evidence="2" key="1">
    <citation type="submission" date="2016-04" db="EMBL/GenBank/DDBJ databases">
        <authorList>
            <person name="Nguyen H.D."/>
            <person name="Samba Siva P."/>
            <person name="Cullis J."/>
            <person name="Levesque C.A."/>
            <person name="Hambleton S."/>
        </authorList>
    </citation>
    <scope>NUCLEOTIDE SEQUENCE</scope>
    <source>
        <strain evidence="2">DAOMC 236416</strain>
    </source>
</reference>
<organism evidence="2 3">
    <name type="scientific">Tilletia indica</name>
    <dbReference type="NCBI Taxonomy" id="43049"/>
    <lineage>
        <taxon>Eukaryota</taxon>
        <taxon>Fungi</taxon>
        <taxon>Dikarya</taxon>
        <taxon>Basidiomycota</taxon>
        <taxon>Ustilaginomycotina</taxon>
        <taxon>Exobasidiomycetes</taxon>
        <taxon>Tilletiales</taxon>
        <taxon>Tilletiaceae</taxon>
        <taxon>Tilletia</taxon>
    </lineage>
</organism>
<name>A0A8T8SIM0_9BASI</name>
<dbReference type="EMBL" id="LWDF02001008">
    <property type="protein sequence ID" value="KAE8240704.1"/>
    <property type="molecule type" value="Genomic_DNA"/>
</dbReference>
<feature type="compositionally biased region" description="Basic and acidic residues" evidence="1">
    <location>
        <begin position="46"/>
        <end position="62"/>
    </location>
</feature>
<feature type="region of interest" description="Disordered" evidence="1">
    <location>
        <begin position="205"/>
        <end position="332"/>
    </location>
</feature>
<protein>
    <submittedName>
        <fullName evidence="2">Uncharacterized protein</fullName>
    </submittedName>
</protein>
<evidence type="ECO:0000313" key="3">
    <source>
        <dbReference type="Proteomes" id="UP000077521"/>
    </source>
</evidence>
<gene>
    <name evidence="2" type="ORF">A4X13_0g7638</name>
</gene>
<sequence>MDCAVAGIHGYGRGVTSEGSRRNKSQGVKMDGKVRETTVTTQGAGCEDKTCNTSEPAHHPTEHSLPLFFPTHSVVKPGERMDSVDMKPSQGSGQATGESERGFGAKTRHLRNDLGARDTGSGMARLVADGRRRRNLTIQGTDGTRTDSNPDGKTNYTDGRTDGDRPRIRRQGKIRTLTEAVQPVRQGRIDEAKTVRAWRNALPIQTVTGRRDKHGRDANTGDGPESQGRRTSRMARANGDGFTQGLVPSVGAARQRSTTLRERTSRRTERRRLWAGGSRARGQGPQNSGAGSGLIHYAKSRDYKHNHTAQSGASRCKTSRTRGRDGDSQAIN</sequence>
<proteinExistence type="predicted"/>
<dbReference type="Proteomes" id="UP000077521">
    <property type="component" value="Unassembled WGS sequence"/>
</dbReference>
<accession>A0A8T8SIM0</accession>
<reference evidence="2" key="2">
    <citation type="journal article" date="2019" name="IMA Fungus">
        <title>Genome sequencing and comparison of five Tilletia species to identify candidate genes for the detection of regulated species infecting wheat.</title>
        <authorList>
            <person name="Nguyen H.D.T."/>
            <person name="Sultana T."/>
            <person name="Kesanakurti P."/>
            <person name="Hambleton S."/>
        </authorList>
    </citation>
    <scope>NUCLEOTIDE SEQUENCE</scope>
    <source>
        <strain evidence="2">DAOMC 236416</strain>
    </source>
</reference>
<feature type="compositionally biased region" description="Basic and acidic residues" evidence="1">
    <location>
        <begin position="322"/>
        <end position="332"/>
    </location>
</feature>
<dbReference type="AlphaFoldDB" id="A0A8T8SIM0"/>